<dbReference type="FunFam" id="3.20.20.80:FF:000010">
    <property type="entry name" value="glucan endo-1,3-beta-glucosidase, basic"/>
    <property type="match status" value="1"/>
</dbReference>
<dbReference type="InterPro" id="IPR000490">
    <property type="entry name" value="Glyco_hydro_17"/>
</dbReference>
<dbReference type="GO" id="GO:0005886">
    <property type="term" value="C:plasma membrane"/>
    <property type="evidence" value="ECO:0007669"/>
    <property type="project" value="UniProtKB-SubCell"/>
</dbReference>
<comment type="caution">
    <text evidence="14">The sequence shown here is derived from an EMBL/GenBank/DDBJ whole genome shotgun (WGS) entry which is preliminary data.</text>
</comment>
<keyword evidence="8" id="KW-1015">Disulfide bond</keyword>
<evidence type="ECO:0000256" key="5">
    <source>
        <dbReference type="ARBA" id="ARBA00022729"/>
    </source>
</evidence>
<dbReference type="Gramene" id="TVU38668">
    <property type="protein sequence ID" value="TVU38668"/>
    <property type="gene ID" value="EJB05_12052"/>
</dbReference>
<dbReference type="GO" id="GO:0005975">
    <property type="term" value="P:carbohydrate metabolic process"/>
    <property type="evidence" value="ECO:0007669"/>
    <property type="project" value="InterPro"/>
</dbReference>
<evidence type="ECO:0000256" key="4">
    <source>
        <dbReference type="ARBA" id="ARBA00022622"/>
    </source>
</evidence>
<dbReference type="AlphaFoldDB" id="A0A5J9VS54"/>
<evidence type="ECO:0000313" key="14">
    <source>
        <dbReference type="EMBL" id="TVU38668.1"/>
    </source>
</evidence>
<dbReference type="PANTHER" id="PTHR32227">
    <property type="entry name" value="GLUCAN ENDO-1,3-BETA-GLUCOSIDASE BG1-RELATED-RELATED"/>
    <property type="match status" value="1"/>
</dbReference>
<keyword evidence="3" id="KW-1003">Cell membrane</keyword>
<evidence type="ECO:0000256" key="12">
    <source>
        <dbReference type="SAM" id="SignalP"/>
    </source>
</evidence>
<keyword evidence="6" id="KW-0378">Hydrolase</keyword>
<keyword evidence="7" id="KW-0472">Membrane</keyword>
<keyword evidence="9" id="KW-0325">Glycoprotein</keyword>
<dbReference type="Pfam" id="PF07983">
    <property type="entry name" value="X8"/>
    <property type="match status" value="2"/>
</dbReference>
<dbReference type="FunFam" id="1.20.58.1040:FF:000001">
    <property type="entry name" value="Glucan endo-1,3-beta-glucosidase 4"/>
    <property type="match status" value="1"/>
</dbReference>
<evidence type="ECO:0000256" key="9">
    <source>
        <dbReference type="ARBA" id="ARBA00023180"/>
    </source>
</evidence>
<evidence type="ECO:0000256" key="1">
    <source>
        <dbReference type="ARBA" id="ARBA00004609"/>
    </source>
</evidence>
<evidence type="ECO:0000256" key="6">
    <source>
        <dbReference type="ARBA" id="ARBA00022801"/>
    </source>
</evidence>
<dbReference type="OrthoDB" id="421038at2759"/>
<proteinExistence type="inferred from homology"/>
<feature type="chain" id="PRO_5023820065" description="X8 domain-containing protein" evidence="12">
    <location>
        <begin position="25"/>
        <end position="563"/>
    </location>
</feature>
<keyword evidence="15" id="KW-1185">Reference proteome</keyword>
<evidence type="ECO:0000256" key="2">
    <source>
        <dbReference type="ARBA" id="ARBA00008773"/>
    </source>
</evidence>
<organism evidence="14 15">
    <name type="scientific">Eragrostis curvula</name>
    <name type="common">weeping love grass</name>
    <dbReference type="NCBI Taxonomy" id="38414"/>
    <lineage>
        <taxon>Eukaryota</taxon>
        <taxon>Viridiplantae</taxon>
        <taxon>Streptophyta</taxon>
        <taxon>Embryophyta</taxon>
        <taxon>Tracheophyta</taxon>
        <taxon>Spermatophyta</taxon>
        <taxon>Magnoliopsida</taxon>
        <taxon>Liliopsida</taxon>
        <taxon>Poales</taxon>
        <taxon>Poaceae</taxon>
        <taxon>PACMAD clade</taxon>
        <taxon>Chloridoideae</taxon>
        <taxon>Eragrostideae</taxon>
        <taxon>Eragrostidinae</taxon>
        <taxon>Eragrostis</taxon>
    </lineage>
</organism>
<evidence type="ECO:0000259" key="13">
    <source>
        <dbReference type="SMART" id="SM00768"/>
    </source>
</evidence>
<evidence type="ECO:0000256" key="7">
    <source>
        <dbReference type="ARBA" id="ARBA00023136"/>
    </source>
</evidence>
<evidence type="ECO:0000256" key="3">
    <source>
        <dbReference type="ARBA" id="ARBA00022475"/>
    </source>
</evidence>
<dbReference type="InterPro" id="IPR012946">
    <property type="entry name" value="X8"/>
</dbReference>
<dbReference type="GO" id="GO:0009506">
    <property type="term" value="C:plasmodesma"/>
    <property type="evidence" value="ECO:0007669"/>
    <property type="project" value="UniProtKB-ARBA"/>
</dbReference>
<keyword evidence="4" id="KW-0336">GPI-anchor</keyword>
<accession>A0A5J9VS54</accession>
<dbReference type="SUPFAM" id="SSF51445">
    <property type="entry name" value="(Trans)glycosidases"/>
    <property type="match status" value="1"/>
</dbReference>
<dbReference type="FunFam" id="1.20.58.1040:FF:000004">
    <property type="entry name" value="O-Glycosyl hydrolase family 17 protein"/>
    <property type="match status" value="1"/>
</dbReference>
<comment type="similarity">
    <text evidence="2 11">Belongs to the glycosyl hydrolase 17 family.</text>
</comment>
<dbReference type="Gene3D" id="3.20.20.80">
    <property type="entry name" value="Glycosidases"/>
    <property type="match status" value="1"/>
</dbReference>
<feature type="domain" description="X8" evidence="13">
    <location>
        <begin position="373"/>
        <end position="456"/>
    </location>
</feature>
<evidence type="ECO:0000256" key="8">
    <source>
        <dbReference type="ARBA" id="ARBA00023157"/>
    </source>
</evidence>
<sequence length="563" mass="59950">MAPARLLIFVLGAALPFLLFHAEAGEMGVNYGRVADDLPDPAAVSQLLKDNGITMVRIYNGDAGVLNALANTGIKVSVMVPNEDLADVARDPSVALDWVRNHVAAFLPATKINVISVGNEVFESRPDLNLQLVPAMTNVHSALVQLGLADAVKVTTPVAFNAVTDSSPPSSGRFRDDIAQSVMKPMLEFLLLTGSFLSMNIYPFFAYLNQIPGTISLDFALGNPNSGFTDESTRLVYHSLLDAQLDATYYAQEKLLGSNAIVPTSDTECGWSNGGKCSLRLEGRVGCGAASIANAQAYNNNLINRILSGNTGTPHRPDADMDAYIFALFNENGKGSGPDDIERHFGLFYPNMTKVYEFDFQHPGPSPVPPAASWCVANAAVGEDRLQAALDFACGHGADCSGIQPGAVCFEPNTRLAHASYAVNSYYQNQGRASGTCDFAGAAFVVFQEPAEICDPNASWCVANAEVGDDRLQAALDWACGHGADCGPIQPGASCFEPNTRVAHASYAFNSYYQRNHRASGTCDFAGAGTVVFKAPKIGNCVLPWRAVIEETTSMSNGSYASI</sequence>
<dbReference type="Gene3D" id="1.20.58.1040">
    <property type="match status" value="2"/>
</dbReference>
<dbReference type="Pfam" id="PF00332">
    <property type="entry name" value="Glyco_hydro_17"/>
    <property type="match status" value="1"/>
</dbReference>
<evidence type="ECO:0000313" key="15">
    <source>
        <dbReference type="Proteomes" id="UP000324897"/>
    </source>
</evidence>
<dbReference type="GO" id="GO:0042973">
    <property type="term" value="F:glucan endo-1,3-beta-D-glucosidase activity"/>
    <property type="evidence" value="ECO:0007669"/>
    <property type="project" value="UniProtKB-ARBA"/>
</dbReference>
<protein>
    <recommendedName>
        <fullName evidence="13">X8 domain-containing protein</fullName>
    </recommendedName>
</protein>
<evidence type="ECO:0000256" key="10">
    <source>
        <dbReference type="ARBA" id="ARBA00023295"/>
    </source>
</evidence>
<keyword evidence="4" id="KW-0449">Lipoprotein</keyword>
<feature type="signal peptide" evidence="12">
    <location>
        <begin position="1"/>
        <end position="24"/>
    </location>
</feature>
<dbReference type="Proteomes" id="UP000324897">
    <property type="component" value="Chromosome 4"/>
</dbReference>
<comment type="subcellular location">
    <subcellularLocation>
        <location evidence="1">Cell membrane</location>
        <topology evidence="1">Lipid-anchor</topology>
        <topology evidence="1">GPI-anchor</topology>
    </subcellularLocation>
</comment>
<dbReference type="InterPro" id="IPR044965">
    <property type="entry name" value="Glyco_hydro_17_plant"/>
</dbReference>
<keyword evidence="10" id="KW-0326">Glycosidase</keyword>
<keyword evidence="5 12" id="KW-0732">Signal</keyword>
<dbReference type="GO" id="GO:0098552">
    <property type="term" value="C:side of membrane"/>
    <property type="evidence" value="ECO:0007669"/>
    <property type="project" value="UniProtKB-KW"/>
</dbReference>
<gene>
    <name evidence="14" type="ORF">EJB05_12052</name>
</gene>
<feature type="domain" description="X8" evidence="13">
    <location>
        <begin position="459"/>
        <end position="543"/>
    </location>
</feature>
<name>A0A5J9VS54_9POAL</name>
<dbReference type="EMBL" id="RWGY01000007">
    <property type="protein sequence ID" value="TVU38668.1"/>
    <property type="molecule type" value="Genomic_DNA"/>
</dbReference>
<evidence type="ECO:0000256" key="11">
    <source>
        <dbReference type="RuleBase" id="RU004335"/>
    </source>
</evidence>
<dbReference type="SMART" id="SM00768">
    <property type="entry name" value="X8"/>
    <property type="match status" value="2"/>
</dbReference>
<reference evidence="14 15" key="1">
    <citation type="journal article" date="2019" name="Sci. Rep.">
        <title>A high-quality genome of Eragrostis curvula grass provides insights into Poaceae evolution and supports new strategies to enhance forage quality.</title>
        <authorList>
            <person name="Carballo J."/>
            <person name="Santos B.A.C.M."/>
            <person name="Zappacosta D."/>
            <person name="Garbus I."/>
            <person name="Selva J.P."/>
            <person name="Gallo C.A."/>
            <person name="Diaz A."/>
            <person name="Albertini E."/>
            <person name="Caccamo M."/>
            <person name="Echenique V."/>
        </authorList>
    </citation>
    <scope>NUCLEOTIDE SEQUENCE [LARGE SCALE GENOMIC DNA]</scope>
    <source>
        <strain evidence="15">cv. Victoria</strain>
        <tissue evidence="14">Leaf</tissue>
    </source>
</reference>
<dbReference type="InterPro" id="IPR017853">
    <property type="entry name" value="GH"/>
</dbReference>